<evidence type="ECO:0000259" key="7">
    <source>
        <dbReference type="PROSITE" id="PS50850"/>
    </source>
</evidence>
<dbReference type="EMBL" id="BQKA01000059">
    <property type="protein sequence ID" value="GJM51494.1"/>
    <property type="molecule type" value="Genomic_DNA"/>
</dbReference>
<evidence type="ECO:0000313" key="8">
    <source>
        <dbReference type="EMBL" id="GJM51494.1"/>
    </source>
</evidence>
<organism evidence="8 10">
    <name type="scientific">Capnocytophaga catalasegens</name>
    <dbReference type="NCBI Taxonomy" id="1004260"/>
    <lineage>
        <taxon>Bacteria</taxon>
        <taxon>Pseudomonadati</taxon>
        <taxon>Bacteroidota</taxon>
        <taxon>Flavobacteriia</taxon>
        <taxon>Flavobacteriales</taxon>
        <taxon>Flavobacteriaceae</taxon>
        <taxon>Capnocytophaga</taxon>
    </lineage>
</organism>
<dbReference type="InterPro" id="IPR036259">
    <property type="entry name" value="MFS_trans_sf"/>
</dbReference>
<keyword evidence="11" id="KW-1185">Reference proteome</keyword>
<feature type="domain" description="Major facilitator superfamily (MFS) profile" evidence="7">
    <location>
        <begin position="9"/>
        <end position="501"/>
    </location>
</feature>
<dbReference type="PANTHER" id="PTHR12778">
    <property type="entry name" value="SOLUTE CARRIER FAMILY 33 ACETYL-COA TRANSPORTER -RELATED"/>
    <property type="match status" value="1"/>
</dbReference>
<evidence type="ECO:0000256" key="2">
    <source>
        <dbReference type="ARBA" id="ARBA00022448"/>
    </source>
</evidence>
<protein>
    <recommendedName>
        <fullName evidence="7">Major facilitator superfamily (MFS) profile domain-containing protein</fullName>
    </recommendedName>
</protein>
<dbReference type="AlphaFoldDB" id="A0AAV5AVW2"/>
<feature type="transmembrane region" description="Helical" evidence="6">
    <location>
        <begin position="362"/>
        <end position="383"/>
    </location>
</feature>
<feature type="transmembrane region" description="Helical" evidence="6">
    <location>
        <begin position="12"/>
        <end position="33"/>
    </location>
</feature>
<dbReference type="RefSeq" id="WP_264845332.1">
    <property type="nucleotide sequence ID" value="NZ_BPMA01000009.1"/>
</dbReference>
<dbReference type="Gene3D" id="1.20.1250.20">
    <property type="entry name" value="MFS general substrate transporter like domains"/>
    <property type="match status" value="2"/>
</dbReference>
<feature type="transmembrane region" description="Helical" evidence="6">
    <location>
        <begin position="334"/>
        <end position="355"/>
    </location>
</feature>
<dbReference type="SUPFAM" id="SSF103473">
    <property type="entry name" value="MFS general substrate transporter"/>
    <property type="match status" value="2"/>
</dbReference>
<comment type="subcellular location">
    <subcellularLocation>
        <location evidence="1">Membrane</location>
        <topology evidence="1">Multi-pass membrane protein</topology>
    </subcellularLocation>
</comment>
<evidence type="ECO:0000256" key="5">
    <source>
        <dbReference type="ARBA" id="ARBA00023136"/>
    </source>
</evidence>
<evidence type="ECO:0000256" key="4">
    <source>
        <dbReference type="ARBA" id="ARBA00022989"/>
    </source>
</evidence>
<feature type="transmembrane region" description="Helical" evidence="6">
    <location>
        <begin position="290"/>
        <end position="314"/>
    </location>
</feature>
<reference evidence="8 11" key="1">
    <citation type="submission" date="2021-11" db="EMBL/GenBank/DDBJ databases">
        <title>Draft genome sequence of Capnocytophaga sp. strain KC07075 isolated from cat oral cavity.</title>
        <authorList>
            <person name="Suzuki M."/>
            <person name="Imaoka K."/>
            <person name="Kimura M."/>
            <person name="Morikawa S."/>
            <person name="Maeda K."/>
        </authorList>
    </citation>
    <scope>NUCLEOTIDE SEQUENCE</scope>
    <source>
        <strain evidence="8">KC07075</strain>
        <strain evidence="9 11">KC07079</strain>
    </source>
</reference>
<feature type="transmembrane region" description="Helical" evidence="6">
    <location>
        <begin position="213"/>
        <end position="236"/>
    </location>
</feature>
<evidence type="ECO:0000313" key="11">
    <source>
        <dbReference type="Proteomes" id="UP001208692"/>
    </source>
</evidence>
<feature type="transmembrane region" description="Helical" evidence="6">
    <location>
        <begin position="142"/>
        <end position="162"/>
    </location>
</feature>
<keyword evidence="2" id="KW-0813">Transport</keyword>
<dbReference type="InterPro" id="IPR004752">
    <property type="entry name" value="AmpG_permease/AT-1"/>
</dbReference>
<dbReference type="PANTHER" id="PTHR12778:SF10">
    <property type="entry name" value="MAJOR FACILITATOR SUPERFAMILY DOMAIN-CONTAINING PROTEIN 3"/>
    <property type="match status" value="1"/>
</dbReference>
<dbReference type="GO" id="GO:0022857">
    <property type="term" value="F:transmembrane transporter activity"/>
    <property type="evidence" value="ECO:0007669"/>
    <property type="project" value="InterPro"/>
</dbReference>
<evidence type="ECO:0000313" key="10">
    <source>
        <dbReference type="Proteomes" id="UP001207736"/>
    </source>
</evidence>
<dbReference type="GO" id="GO:0016020">
    <property type="term" value="C:membrane"/>
    <property type="evidence" value="ECO:0007669"/>
    <property type="project" value="UniProtKB-SubCell"/>
</dbReference>
<dbReference type="EMBL" id="BQKB01000039">
    <property type="protein sequence ID" value="GJM53398.1"/>
    <property type="molecule type" value="Genomic_DNA"/>
</dbReference>
<feature type="transmembrane region" description="Helical" evidence="6">
    <location>
        <begin position="389"/>
        <end position="412"/>
    </location>
</feature>
<comment type="caution">
    <text evidence="8">The sequence shown here is derived from an EMBL/GenBank/DDBJ whole genome shotgun (WGS) entry which is preliminary data.</text>
</comment>
<keyword evidence="5 6" id="KW-0472">Membrane</keyword>
<feature type="transmembrane region" description="Helical" evidence="6">
    <location>
        <begin position="45"/>
        <end position="63"/>
    </location>
</feature>
<feature type="transmembrane region" description="Helical" evidence="6">
    <location>
        <begin position="174"/>
        <end position="192"/>
    </location>
</feature>
<keyword evidence="3 6" id="KW-0812">Transmembrane</keyword>
<evidence type="ECO:0000256" key="6">
    <source>
        <dbReference type="SAM" id="Phobius"/>
    </source>
</evidence>
<feature type="transmembrane region" description="Helical" evidence="6">
    <location>
        <begin position="424"/>
        <end position="448"/>
    </location>
</feature>
<sequence>MNSTKKRKPIFWVPTVYFAMGIPFIALSLVSTIMFKDLGVSNEEIAYWTSLLTLPWSLKWLFSPIMETFGTKKRYIVLTEIISALLFGMIIFALPLTDFFKITLALMAVIAISGSIHDIAGDGVYMQELDTETQSVYSGWQGAFYNMAKILANGGLVFLAGWLTSKGGFNQIQAWQSIMVIFAIIMAGIGLYHIKFLPQSQVKNLDKEPFKPVFTTMIAIKIISFLAIGCAVWFLSNTSFIQNNFYQTFLLLGGILLFTFFLFILMDIFAPSKSKETKLVFKEFFKKKYIGLYLIFIFLYRFAEGLAMKIAPIFLKDNPQLGGIGLSNEQYGLIYGTFGAVAFVLGSILAGYYISRFGLKKVLFSLVCIFNIPFVVYLLFAIYQPENMILIATGIIFEYFSYGFGFVGLILFMMQQIAPGKYQMAHYAIANSLMNLGVMIPGMISGYLSTTQVQKQLLTFIGLGNQIEVLSPYLGYELFFILVMIMTLPAILITKFVPFTHDDSKN</sequence>
<feature type="transmembrane region" description="Helical" evidence="6">
    <location>
        <begin position="75"/>
        <end position="96"/>
    </location>
</feature>
<accession>A0AAV5AVW2</accession>
<dbReference type="PROSITE" id="PS50850">
    <property type="entry name" value="MFS"/>
    <property type="match status" value="1"/>
</dbReference>
<dbReference type="Proteomes" id="UP001208692">
    <property type="component" value="Unassembled WGS sequence"/>
</dbReference>
<evidence type="ECO:0000256" key="1">
    <source>
        <dbReference type="ARBA" id="ARBA00004141"/>
    </source>
</evidence>
<feature type="transmembrane region" description="Helical" evidence="6">
    <location>
        <begin position="478"/>
        <end position="497"/>
    </location>
</feature>
<dbReference type="InterPro" id="IPR020846">
    <property type="entry name" value="MFS_dom"/>
</dbReference>
<keyword evidence="4 6" id="KW-1133">Transmembrane helix</keyword>
<dbReference type="Proteomes" id="UP001207736">
    <property type="component" value="Unassembled WGS sequence"/>
</dbReference>
<feature type="transmembrane region" description="Helical" evidence="6">
    <location>
        <begin position="102"/>
        <end position="121"/>
    </location>
</feature>
<name>A0AAV5AVW2_9FLAO</name>
<gene>
    <name evidence="8" type="ORF">RCZ15_24670</name>
    <name evidence="9" type="ORF">RCZ16_17150</name>
</gene>
<proteinExistence type="predicted"/>
<evidence type="ECO:0000313" key="9">
    <source>
        <dbReference type="EMBL" id="GJM53398.1"/>
    </source>
</evidence>
<evidence type="ECO:0000256" key="3">
    <source>
        <dbReference type="ARBA" id="ARBA00022692"/>
    </source>
</evidence>
<feature type="transmembrane region" description="Helical" evidence="6">
    <location>
        <begin position="248"/>
        <end position="269"/>
    </location>
</feature>